<feature type="transmembrane region" description="Helical" evidence="1">
    <location>
        <begin position="112"/>
        <end position="132"/>
    </location>
</feature>
<keyword evidence="1" id="KW-1133">Transmembrane helix</keyword>
<dbReference type="RefSeq" id="WP_121374747.1">
    <property type="nucleotide sequence ID" value="NZ_RBLC01000001.1"/>
</dbReference>
<evidence type="ECO:0000313" key="2">
    <source>
        <dbReference type="EMBL" id="RKS25335.1"/>
    </source>
</evidence>
<feature type="transmembrane region" description="Helical" evidence="1">
    <location>
        <begin position="7"/>
        <end position="25"/>
    </location>
</feature>
<proteinExistence type="predicted"/>
<organism evidence="2 3">
    <name type="scientific">Flavobacterium endophyticum</name>
    <dbReference type="NCBI Taxonomy" id="1540163"/>
    <lineage>
        <taxon>Bacteria</taxon>
        <taxon>Pseudomonadati</taxon>
        <taxon>Bacteroidota</taxon>
        <taxon>Flavobacteriia</taxon>
        <taxon>Flavobacteriales</taxon>
        <taxon>Flavobacteriaceae</taxon>
        <taxon>Flavobacterium</taxon>
    </lineage>
</organism>
<name>A0A495MJ04_9FLAO</name>
<dbReference type="EMBL" id="RBLC01000001">
    <property type="protein sequence ID" value="RKS25335.1"/>
    <property type="molecule type" value="Genomic_DNA"/>
</dbReference>
<feature type="transmembrane region" description="Helical" evidence="1">
    <location>
        <begin position="80"/>
        <end position="100"/>
    </location>
</feature>
<keyword evidence="3" id="KW-1185">Reference proteome</keyword>
<dbReference type="OrthoDB" id="1354160at2"/>
<accession>A0A495MJ04</accession>
<gene>
    <name evidence="2" type="ORF">CLV94_0365</name>
</gene>
<feature type="transmembrane region" description="Helical" evidence="1">
    <location>
        <begin position="45"/>
        <end position="68"/>
    </location>
</feature>
<reference evidence="2 3" key="1">
    <citation type="submission" date="2018-10" db="EMBL/GenBank/DDBJ databases">
        <title>Genomic Encyclopedia of Archaeal and Bacterial Type Strains, Phase II (KMG-II): from individual species to whole genera.</title>
        <authorList>
            <person name="Goeker M."/>
        </authorList>
    </citation>
    <scope>NUCLEOTIDE SEQUENCE [LARGE SCALE GENOMIC DNA]</scope>
    <source>
        <strain evidence="2 3">DSM 29537</strain>
    </source>
</reference>
<evidence type="ECO:0000313" key="3">
    <source>
        <dbReference type="Proteomes" id="UP000277579"/>
    </source>
</evidence>
<keyword evidence="1" id="KW-0812">Transmembrane</keyword>
<protein>
    <submittedName>
        <fullName evidence="2">DoxX-like protein</fullName>
    </submittedName>
</protein>
<evidence type="ECO:0000256" key="1">
    <source>
        <dbReference type="SAM" id="Phobius"/>
    </source>
</evidence>
<dbReference type="Proteomes" id="UP000277579">
    <property type="component" value="Unassembled WGS sequence"/>
</dbReference>
<dbReference type="AlphaFoldDB" id="A0A495MJ04"/>
<keyword evidence="1" id="KW-0472">Membrane</keyword>
<sequence>MKKTIHYLVAGLAIILGAFFVYKGLDKHFLSECKVYEPDSPLPLNYRNLITALCTSGFTKVVGILEIASGILLIISRTRLLGSIILLPVIITIFLFHLLIDNRPHELVETGIPLFVAIVVFASYYDVWKVILTGRKN</sequence>
<comment type="caution">
    <text evidence="2">The sequence shown here is derived from an EMBL/GenBank/DDBJ whole genome shotgun (WGS) entry which is preliminary data.</text>
</comment>